<comment type="caution">
    <text evidence="1">The sequence shown here is derived from an EMBL/GenBank/DDBJ whole genome shotgun (WGS) entry which is preliminary data.</text>
</comment>
<dbReference type="EMBL" id="JAYMYR010000002">
    <property type="protein sequence ID" value="KAK7377766.1"/>
    <property type="molecule type" value="Genomic_DNA"/>
</dbReference>
<organism evidence="1 2">
    <name type="scientific">Phaseolus coccineus</name>
    <name type="common">Scarlet runner bean</name>
    <name type="synonym">Phaseolus multiflorus</name>
    <dbReference type="NCBI Taxonomy" id="3886"/>
    <lineage>
        <taxon>Eukaryota</taxon>
        <taxon>Viridiplantae</taxon>
        <taxon>Streptophyta</taxon>
        <taxon>Embryophyta</taxon>
        <taxon>Tracheophyta</taxon>
        <taxon>Spermatophyta</taxon>
        <taxon>Magnoliopsida</taxon>
        <taxon>eudicotyledons</taxon>
        <taxon>Gunneridae</taxon>
        <taxon>Pentapetalae</taxon>
        <taxon>rosids</taxon>
        <taxon>fabids</taxon>
        <taxon>Fabales</taxon>
        <taxon>Fabaceae</taxon>
        <taxon>Papilionoideae</taxon>
        <taxon>50 kb inversion clade</taxon>
        <taxon>NPAAA clade</taxon>
        <taxon>indigoferoid/millettioid clade</taxon>
        <taxon>Phaseoleae</taxon>
        <taxon>Phaseolus</taxon>
    </lineage>
</organism>
<keyword evidence="2" id="KW-1185">Reference proteome</keyword>
<proteinExistence type="predicted"/>
<sequence length="181" mass="19645">MRASPGREMHVGFARAREACGRRQEETSVGLQEEETSVLRNLEVATASGRRAPYAQPRMRPPHLRHQHRSTLRACATDVAAPSVPVPPKSPASLLPRLILTSFELIQIPTYFAGHRTWMENGNTQQNRVPGAAIGTVGGVGGGGIFVTIFPSSLDLIKKLATAISKCKHYISLYYTGAAIN</sequence>
<accession>A0AAN9RM93</accession>
<reference evidence="1 2" key="1">
    <citation type="submission" date="2024-01" db="EMBL/GenBank/DDBJ databases">
        <title>The genomes of 5 underutilized Papilionoideae crops provide insights into root nodulation and disease resistanc.</title>
        <authorList>
            <person name="Jiang F."/>
        </authorList>
    </citation>
    <scope>NUCLEOTIDE SEQUENCE [LARGE SCALE GENOMIC DNA]</scope>
    <source>
        <strain evidence="1">JINMINGXINNONG_FW02</strain>
        <tissue evidence="1">Leaves</tissue>
    </source>
</reference>
<gene>
    <name evidence="1" type="ORF">VNO80_03198</name>
</gene>
<evidence type="ECO:0000313" key="1">
    <source>
        <dbReference type="EMBL" id="KAK7377766.1"/>
    </source>
</evidence>
<dbReference type="AlphaFoldDB" id="A0AAN9RM93"/>
<dbReference type="Proteomes" id="UP001374584">
    <property type="component" value="Unassembled WGS sequence"/>
</dbReference>
<evidence type="ECO:0000313" key="2">
    <source>
        <dbReference type="Proteomes" id="UP001374584"/>
    </source>
</evidence>
<name>A0AAN9RM93_PHACN</name>
<protein>
    <submittedName>
        <fullName evidence="1">Uncharacterized protein</fullName>
    </submittedName>
</protein>